<name>A0AA40ALC6_9PEZI</name>
<dbReference type="Proteomes" id="UP001172101">
    <property type="component" value="Unassembled WGS sequence"/>
</dbReference>
<evidence type="ECO:0000313" key="2">
    <source>
        <dbReference type="Proteomes" id="UP001172101"/>
    </source>
</evidence>
<dbReference type="RefSeq" id="XP_060296766.1">
    <property type="nucleotide sequence ID" value="XM_060445457.1"/>
</dbReference>
<gene>
    <name evidence="1" type="ORF">B0T26DRAFT_751960</name>
</gene>
<protein>
    <submittedName>
        <fullName evidence="1">Uncharacterized protein</fullName>
    </submittedName>
</protein>
<organism evidence="1 2">
    <name type="scientific">Lasiosphaeria miniovina</name>
    <dbReference type="NCBI Taxonomy" id="1954250"/>
    <lineage>
        <taxon>Eukaryota</taxon>
        <taxon>Fungi</taxon>
        <taxon>Dikarya</taxon>
        <taxon>Ascomycota</taxon>
        <taxon>Pezizomycotina</taxon>
        <taxon>Sordariomycetes</taxon>
        <taxon>Sordariomycetidae</taxon>
        <taxon>Sordariales</taxon>
        <taxon>Lasiosphaeriaceae</taxon>
        <taxon>Lasiosphaeria</taxon>
    </lineage>
</organism>
<comment type="caution">
    <text evidence="1">The sequence shown here is derived from an EMBL/GenBank/DDBJ whole genome shotgun (WGS) entry which is preliminary data.</text>
</comment>
<proteinExistence type="predicted"/>
<dbReference type="AlphaFoldDB" id="A0AA40ALC6"/>
<sequence length="335" mass="37151">MATAATGDGASNALSILKIGRIPGHDNNYKIGKDFKDRMTQTVVGNLIHDHNSANQVNPCAFLYEGKDIPLVVTFKYAFKKSDPPKKETYRLKGTQAGSGGFEIISAPFYVENPTDAAISAVATTFEDFHNTEKAPGSPFRAEGIFKWTLLHNDDKHTPVEHAGTATTSLDFFFMFGPHKVLYDDDHEYHLELIRLVYPEYASVAGKKWSEVEADIIKAAVVNLWKFGANKGSDKALYYDSRGGGLGGIPHHLLGSSLKLSTFFLREKEMVNCFDLAAVLRSMLDSLGRKSEGNVLRPIIKDVTMQSDTPWGYIYSGPLYGWENTIAHNCNSPFW</sequence>
<dbReference type="GeneID" id="85328727"/>
<evidence type="ECO:0000313" key="1">
    <source>
        <dbReference type="EMBL" id="KAK0717973.1"/>
    </source>
</evidence>
<dbReference type="EMBL" id="JAUIRO010000004">
    <property type="protein sequence ID" value="KAK0717973.1"/>
    <property type="molecule type" value="Genomic_DNA"/>
</dbReference>
<reference evidence="1" key="1">
    <citation type="submission" date="2023-06" db="EMBL/GenBank/DDBJ databases">
        <title>Genome-scale phylogeny and comparative genomics of the fungal order Sordariales.</title>
        <authorList>
            <consortium name="Lawrence Berkeley National Laboratory"/>
            <person name="Hensen N."/>
            <person name="Bonometti L."/>
            <person name="Westerberg I."/>
            <person name="Brannstrom I.O."/>
            <person name="Guillou S."/>
            <person name="Cros-Aarteil S."/>
            <person name="Calhoun S."/>
            <person name="Haridas S."/>
            <person name="Kuo A."/>
            <person name="Mondo S."/>
            <person name="Pangilinan J."/>
            <person name="Riley R."/>
            <person name="LaButti K."/>
            <person name="Andreopoulos B."/>
            <person name="Lipzen A."/>
            <person name="Chen C."/>
            <person name="Yanf M."/>
            <person name="Daum C."/>
            <person name="Ng V."/>
            <person name="Clum A."/>
            <person name="Steindorff A."/>
            <person name="Ohm R."/>
            <person name="Martin F."/>
            <person name="Silar P."/>
            <person name="Natvig D."/>
            <person name="Lalanne C."/>
            <person name="Gautier V."/>
            <person name="Ament-velasquez S.L."/>
            <person name="Kruys A."/>
            <person name="Hutchinson M.I."/>
            <person name="Powell A.J."/>
            <person name="Barry K."/>
            <person name="Miller A.N."/>
            <person name="Grigoriev I.V."/>
            <person name="Debuchy R."/>
            <person name="Gladieux P."/>
            <person name="Thoren M.H."/>
            <person name="Johannesson H."/>
        </authorList>
    </citation>
    <scope>NUCLEOTIDE SEQUENCE</scope>
    <source>
        <strain evidence="1">SMH2392-1A</strain>
    </source>
</reference>
<keyword evidence="2" id="KW-1185">Reference proteome</keyword>
<accession>A0AA40ALC6</accession>